<gene>
    <name evidence="1" type="ORF">LCGC14_2519860</name>
</gene>
<dbReference type="EMBL" id="LAZR01040623">
    <property type="protein sequence ID" value="KKL14032.1"/>
    <property type="molecule type" value="Genomic_DNA"/>
</dbReference>
<proteinExistence type="predicted"/>
<evidence type="ECO:0000313" key="1">
    <source>
        <dbReference type="EMBL" id="KKL14032.1"/>
    </source>
</evidence>
<organism evidence="1">
    <name type="scientific">marine sediment metagenome</name>
    <dbReference type="NCBI Taxonomy" id="412755"/>
    <lineage>
        <taxon>unclassified sequences</taxon>
        <taxon>metagenomes</taxon>
        <taxon>ecological metagenomes</taxon>
    </lineage>
</organism>
<dbReference type="AlphaFoldDB" id="A0A0F9BJP3"/>
<reference evidence="1" key="1">
    <citation type="journal article" date="2015" name="Nature">
        <title>Complex archaea that bridge the gap between prokaryotes and eukaryotes.</title>
        <authorList>
            <person name="Spang A."/>
            <person name="Saw J.H."/>
            <person name="Jorgensen S.L."/>
            <person name="Zaremba-Niedzwiedzka K."/>
            <person name="Martijn J."/>
            <person name="Lind A.E."/>
            <person name="van Eijk R."/>
            <person name="Schleper C."/>
            <person name="Guy L."/>
            <person name="Ettema T.J."/>
        </authorList>
    </citation>
    <scope>NUCLEOTIDE SEQUENCE</scope>
</reference>
<accession>A0A0F9BJP3</accession>
<protein>
    <submittedName>
        <fullName evidence="1">Uncharacterized protein</fullName>
    </submittedName>
</protein>
<comment type="caution">
    <text evidence="1">The sequence shown here is derived from an EMBL/GenBank/DDBJ whole genome shotgun (WGS) entry which is preliminary data.</text>
</comment>
<name>A0A0F9BJP3_9ZZZZ</name>
<sequence>MDKELTLKDIDKAISLIKPHQSPTFPILRDEIGTLLEGVMINYYSRITGIPIRKIEFDI</sequence>